<proteinExistence type="predicted"/>
<accession>A0A3A0V7H2</accession>
<comment type="caution">
    <text evidence="2">The sequence shown here is derived from an EMBL/GenBank/DDBJ whole genome shotgun (WGS) entry which is preliminary data.</text>
</comment>
<name>A0A3A0V7H2_STAGA</name>
<dbReference type="AlphaFoldDB" id="A0A3A0V7H2"/>
<evidence type="ECO:0000256" key="1">
    <source>
        <dbReference type="SAM" id="MobiDB-lite"/>
    </source>
</evidence>
<dbReference type="Proteomes" id="UP000265541">
    <property type="component" value="Unassembled WGS sequence"/>
</dbReference>
<dbReference type="EMBL" id="QYJN01000104">
    <property type="protein sequence ID" value="RIP29394.1"/>
    <property type="molecule type" value="Genomic_DNA"/>
</dbReference>
<feature type="region of interest" description="Disordered" evidence="1">
    <location>
        <begin position="1"/>
        <end position="20"/>
    </location>
</feature>
<gene>
    <name evidence="2" type="ORF">BUZ14_14095</name>
</gene>
<organism evidence="2 3">
    <name type="scientific">Staphylococcus gallinarum</name>
    <dbReference type="NCBI Taxonomy" id="1293"/>
    <lineage>
        <taxon>Bacteria</taxon>
        <taxon>Bacillati</taxon>
        <taxon>Bacillota</taxon>
        <taxon>Bacilli</taxon>
        <taxon>Bacillales</taxon>
        <taxon>Staphylococcaceae</taxon>
        <taxon>Staphylococcus</taxon>
    </lineage>
</organism>
<feature type="compositionally biased region" description="Basic and acidic residues" evidence="1">
    <location>
        <begin position="1"/>
        <end position="17"/>
    </location>
</feature>
<protein>
    <submittedName>
        <fullName evidence="2">LytR family transcriptional regulator</fullName>
    </submittedName>
</protein>
<evidence type="ECO:0000313" key="3">
    <source>
        <dbReference type="Proteomes" id="UP000265541"/>
    </source>
</evidence>
<feature type="non-terminal residue" evidence="2">
    <location>
        <position position="1"/>
    </location>
</feature>
<reference evidence="2 3" key="1">
    <citation type="journal article" date="2016" name="Front. Microbiol.">
        <title>Comprehensive Phylogenetic Analysis of Bovine Non-aureus Staphylococci Species Based on Whole-Genome Sequencing.</title>
        <authorList>
            <person name="Naushad S."/>
            <person name="Barkema H.W."/>
            <person name="Luby C."/>
            <person name="Condas L.A."/>
            <person name="Nobrega D.B."/>
            <person name="Carson D.A."/>
            <person name="De Buck J."/>
        </authorList>
    </citation>
    <scope>NUCLEOTIDE SEQUENCE [LARGE SCALE GENOMIC DNA]</scope>
    <source>
        <strain evidence="2 3">SNUC 4781</strain>
    </source>
</reference>
<sequence>VRSNYKDANDNVNRHQLEGQGGIQDDGLYYFVPSENSLNEIETNVKDNLGI</sequence>
<evidence type="ECO:0000313" key="2">
    <source>
        <dbReference type="EMBL" id="RIP29394.1"/>
    </source>
</evidence>